<dbReference type="EMBL" id="AAOA02000005">
    <property type="protein sequence ID" value="EAQ95817.1"/>
    <property type="molecule type" value="Genomic_DNA"/>
</dbReference>
<keyword evidence="8 11" id="KW-0472">Membrane</keyword>
<dbReference type="InterPro" id="IPR045584">
    <property type="entry name" value="Pilin-like"/>
</dbReference>
<evidence type="ECO:0000313" key="13">
    <source>
        <dbReference type="EMBL" id="EAQ95817.1"/>
    </source>
</evidence>
<dbReference type="InterPro" id="IPR022346">
    <property type="entry name" value="T2SS_GspH"/>
</dbReference>
<dbReference type="GO" id="GO:0015628">
    <property type="term" value="P:protein secretion by the type II secretion system"/>
    <property type="evidence" value="ECO:0007669"/>
    <property type="project" value="InterPro"/>
</dbReference>
<dbReference type="eggNOG" id="COG4970">
    <property type="taxonomic scope" value="Bacteria"/>
</dbReference>
<keyword evidence="14" id="KW-1185">Reference proteome</keyword>
<evidence type="ECO:0000256" key="2">
    <source>
        <dbReference type="ARBA" id="ARBA00021549"/>
    </source>
</evidence>
<comment type="subcellular location">
    <subcellularLocation>
        <location evidence="1">Cell inner membrane</location>
        <topology evidence="1">Single-pass membrane protein</topology>
    </subcellularLocation>
</comment>
<feature type="transmembrane region" description="Helical" evidence="11">
    <location>
        <begin position="12"/>
        <end position="33"/>
    </location>
</feature>
<dbReference type="NCBIfam" id="TIGR02532">
    <property type="entry name" value="IV_pilin_GFxxxE"/>
    <property type="match status" value="1"/>
</dbReference>
<evidence type="ECO:0000313" key="14">
    <source>
        <dbReference type="Proteomes" id="UP000019205"/>
    </source>
</evidence>
<evidence type="ECO:0000256" key="6">
    <source>
        <dbReference type="ARBA" id="ARBA00022692"/>
    </source>
</evidence>
<keyword evidence="4" id="KW-0488">Methylation</keyword>
<dbReference type="OrthoDB" id="6039229at2"/>
<evidence type="ECO:0000256" key="9">
    <source>
        <dbReference type="ARBA" id="ARBA00025772"/>
    </source>
</evidence>
<dbReference type="InterPro" id="IPR012902">
    <property type="entry name" value="N_methyl_site"/>
</dbReference>
<reference evidence="13 14" key="2">
    <citation type="journal article" date="2009" name="PLoS ONE">
        <title>The photosynthetic apparatus and its regulation in the aerobic gammaproteobacterium Congregibacter litoralis gen. nov., sp. nov.</title>
        <authorList>
            <person name="Spring S."/>
            <person name="Lunsdorf H."/>
            <person name="Fuchs B.M."/>
            <person name="Tindall B.J."/>
        </authorList>
    </citation>
    <scope>NUCLEOTIDE SEQUENCE [LARGE SCALE GENOMIC DNA]</scope>
    <source>
        <strain evidence="13">KT71</strain>
    </source>
</reference>
<dbReference type="AlphaFoldDB" id="A4ADT5"/>
<organism evidence="13 14">
    <name type="scientific">Congregibacter litoralis KT71</name>
    <dbReference type="NCBI Taxonomy" id="314285"/>
    <lineage>
        <taxon>Bacteria</taxon>
        <taxon>Pseudomonadati</taxon>
        <taxon>Pseudomonadota</taxon>
        <taxon>Gammaproteobacteria</taxon>
        <taxon>Cellvibrionales</taxon>
        <taxon>Halieaceae</taxon>
        <taxon>Congregibacter</taxon>
    </lineage>
</organism>
<keyword evidence="6 11" id="KW-0812">Transmembrane</keyword>
<keyword evidence="5" id="KW-0997">Cell inner membrane</keyword>
<comment type="caution">
    <text evidence="13">The sequence shown here is derived from an EMBL/GenBank/DDBJ whole genome shotgun (WGS) entry which is preliminary data.</text>
</comment>
<dbReference type="Proteomes" id="UP000019205">
    <property type="component" value="Chromosome"/>
</dbReference>
<keyword evidence="3" id="KW-1003">Cell membrane</keyword>
<sequence length="168" mass="17492">MSIFFPHHDQKGFTLIELMITLVVLAILLGVGVPSFNLLRLNSNTAALANDFASALNLARSEAVTRAEQVEVCPSSDGATCTGNWTQGWIVIVSASSEVLRAYPAPPQDATITQTPAANTAVAFGPLGQPVAGATDIFAQIDGCLGDRARQIETAAAGRVSVARAPCI</sequence>
<accession>A4ADT5</accession>
<protein>
    <recommendedName>
        <fullName evidence="2">Type II secretion system protein H</fullName>
    </recommendedName>
    <alternativeName>
        <fullName evidence="10">General secretion pathway protein H</fullName>
    </alternativeName>
</protein>
<evidence type="ECO:0000256" key="10">
    <source>
        <dbReference type="ARBA" id="ARBA00030775"/>
    </source>
</evidence>
<gene>
    <name evidence="13" type="ORF">KT71_19602</name>
</gene>
<feature type="domain" description="General secretion pathway GspH" evidence="12">
    <location>
        <begin position="49"/>
        <end position="158"/>
    </location>
</feature>
<evidence type="ECO:0000256" key="3">
    <source>
        <dbReference type="ARBA" id="ARBA00022475"/>
    </source>
</evidence>
<evidence type="ECO:0000256" key="8">
    <source>
        <dbReference type="ARBA" id="ARBA00023136"/>
    </source>
</evidence>
<dbReference type="Pfam" id="PF07963">
    <property type="entry name" value="N_methyl"/>
    <property type="match status" value="1"/>
</dbReference>
<dbReference type="PROSITE" id="PS00409">
    <property type="entry name" value="PROKAR_NTER_METHYL"/>
    <property type="match status" value="1"/>
</dbReference>
<evidence type="ECO:0000256" key="1">
    <source>
        <dbReference type="ARBA" id="ARBA00004377"/>
    </source>
</evidence>
<keyword evidence="7 11" id="KW-1133">Transmembrane helix</keyword>
<dbReference type="Gene3D" id="3.55.40.10">
    <property type="entry name" value="minor pseudopilin epsh domain"/>
    <property type="match status" value="1"/>
</dbReference>
<dbReference type="RefSeq" id="WP_008296361.1">
    <property type="nucleotide sequence ID" value="NZ_CM002299.1"/>
</dbReference>
<dbReference type="HOGENOM" id="CLU_084761_1_2_6"/>
<dbReference type="STRING" id="314285.KT71_19602"/>
<dbReference type="GO" id="GO:0005886">
    <property type="term" value="C:plasma membrane"/>
    <property type="evidence" value="ECO:0007669"/>
    <property type="project" value="UniProtKB-SubCell"/>
</dbReference>
<evidence type="ECO:0000256" key="7">
    <source>
        <dbReference type="ARBA" id="ARBA00022989"/>
    </source>
</evidence>
<proteinExistence type="inferred from homology"/>
<evidence type="ECO:0000256" key="11">
    <source>
        <dbReference type="SAM" id="Phobius"/>
    </source>
</evidence>
<name>A4ADT5_9GAMM</name>
<comment type="similarity">
    <text evidence="9">Belongs to the GSP H family.</text>
</comment>
<dbReference type="SUPFAM" id="SSF54523">
    <property type="entry name" value="Pili subunits"/>
    <property type="match status" value="1"/>
</dbReference>
<dbReference type="GO" id="GO:0015627">
    <property type="term" value="C:type II protein secretion system complex"/>
    <property type="evidence" value="ECO:0007669"/>
    <property type="project" value="InterPro"/>
</dbReference>
<evidence type="ECO:0000259" key="12">
    <source>
        <dbReference type="Pfam" id="PF12019"/>
    </source>
</evidence>
<reference evidence="13 14" key="1">
    <citation type="journal article" date="2007" name="Proc. Natl. Acad. Sci. U.S.A.">
        <title>Characterization of a marine gammaproteobacterium capable of aerobic anoxygenic photosynthesis.</title>
        <authorList>
            <person name="Fuchs B.M."/>
            <person name="Spring S."/>
            <person name="Teeling H."/>
            <person name="Quast C."/>
            <person name="Wulf J."/>
            <person name="Schattenhofer M."/>
            <person name="Yan S."/>
            <person name="Ferriera S."/>
            <person name="Johnson J."/>
            <person name="Glockner F.O."/>
            <person name="Amann R."/>
        </authorList>
    </citation>
    <scope>NUCLEOTIDE SEQUENCE [LARGE SCALE GENOMIC DNA]</scope>
    <source>
        <strain evidence="13">KT71</strain>
    </source>
</reference>
<evidence type="ECO:0000256" key="4">
    <source>
        <dbReference type="ARBA" id="ARBA00022481"/>
    </source>
</evidence>
<evidence type="ECO:0000256" key="5">
    <source>
        <dbReference type="ARBA" id="ARBA00022519"/>
    </source>
</evidence>
<dbReference type="Pfam" id="PF12019">
    <property type="entry name" value="GspH"/>
    <property type="match status" value="1"/>
</dbReference>